<feature type="compositionally biased region" description="Basic and acidic residues" evidence="1">
    <location>
        <begin position="74"/>
        <end position="83"/>
    </location>
</feature>
<feature type="compositionally biased region" description="Polar residues" evidence="1">
    <location>
        <begin position="138"/>
        <end position="149"/>
    </location>
</feature>
<name>A0A5N6QGI6_9ROSI</name>
<evidence type="ECO:0000313" key="3">
    <source>
        <dbReference type="Proteomes" id="UP000327013"/>
    </source>
</evidence>
<feature type="region of interest" description="Disordered" evidence="1">
    <location>
        <begin position="133"/>
        <end position="153"/>
    </location>
</feature>
<reference evidence="2 3" key="1">
    <citation type="submission" date="2019-06" db="EMBL/GenBank/DDBJ databases">
        <title>A chromosomal-level reference genome of Carpinus fangiana (Coryloideae, Betulaceae).</title>
        <authorList>
            <person name="Yang X."/>
            <person name="Wang Z."/>
            <person name="Zhang L."/>
            <person name="Hao G."/>
            <person name="Liu J."/>
            <person name="Yang Y."/>
        </authorList>
    </citation>
    <scope>NUCLEOTIDE SEQUENCE [LARGE SCALE GENOMIC DNA]</scope>
    <source>
        <strain evidence="2">Cfa_2016G</strain>
        <tissue evidence="2">Leaf</tissue>
    </source>
</reference>
<gene>
    <name evidence="2" type="ORF">FH972_001908</name>
</gene>
<accession>A0A5N6QGI6</accession>
<feature type="region of interest" description="Disordered" evidence="1">
    <location>
        <begin position="170"/>
        <end position="200"/>
    </location>
</feature>
<feature type="compositionally biased region" description="Low complexity" evidence="1">
    <location>
        <begin position="33"/>
        <end position="60"/>
    </location>
</feature>
<dbReference type="PANTHER" id="PTHR47546:SF3">
    <property type="entry name" value="30S RIBOSOMAL PROTEIN S15, CHLOROPLASTIC"/>
    <property type="match status" value="1"/>
</dbReference>
<organism evidence="2 3">
    <name type="scientific">Carpinus fangiana</name>
    <dbReference type="NCBI Taxonomy" id="176857"/>
    <lineage>
        <taxon>Eukaryota</taxon>
        <taxon>Viridiplantae</taxon>
        <taxon>Streptophyta</taxon>
        <taxon>Embryophyta</taxon>
        <taxon>Tracheophyta</taxon>
        <taxon>Spermatophyta</taxon>
        <taxon>Magnoliopsida</taxon>
        <taxon>eudicotyledons</taxon>
        <taxon>Gunneridae</taxon>
        <taxon>Pentapetalae</taxon>
        <taxon>rosids</taxon>
        <taxon>fabids</taxon>
        <taxon>Fagales</taxon>
        <taxon>Betulaceae</taxon>
        <taxon>Carpinus</taxon>
    </lineage>
</organism>
<protein>
    <submittedName>
        <fullName evidence="2">Uncharacterized protein</fullName>
    </submittedName>
</protein>
<feature type="region of interest" description="Disordered" evidence="1">
    <location>
        <begin position="1"/>
        <end position="120"/>
    </location>
</feature>
<sequence>MAALQLRPKLRTLHNPSLVNLFSTFPTPPDPTPADQSPSSTSPHPAQSQSQSQSQSPLSSDDLRETIRASIRPLLERERKGAEGETLSQSALSSAPSRSVTAKADENSANAKSGSGKDRAKLMYESIRETMRRLRFGPSSSPGTAQNEGRSAHPMSLSEYQNSFKLKPSTESGPVIGGTGMLPASVFGKERERKGAEGETMATKTEFVKKYSTEELYKKLSELPPEGRFISNEMLEMEEKETESNIGGVHMRDLRESLMTLKMSNDENAMKSSRNWGFGYKVWNSLELELNVKNNGKLLWLVGDEKF</sequence>
<dbReference type="Proteomes" id="UP000327013">
    <property type="component" value="Chromosome 1"/>
</dbReference>
<proteinExistence type="predicted"/>
<dbReference type="AlphaFoldDB" id="A0A5N6QGI6"/>
<feature type="compositionally biased region" description="Basic and acidic residues" evidence="1">
    <location>
        <begin position="188"/>
        <end position="197"/>
    </location>
</feature>
<dbReference type="PANTHER" id="PTHR47546">
    <property type="entry name" value="S15/NS1, RNA-BINDING PROTEIN"/>
    <property type="match status" value="1"/>
</dbReference>
<evidence type="ECO:0000313" key="2">
    <source>
        <dbReference type="EMBL" id="KAE7997260.1"/>
    </source>
</evidence>
<dbReference type="OrthoDB" id="441444at2759"/>
<dbReference type="EMBL" id="CM017321">
    <property type="protein sequence ID" value="KAE7997260.1"/>
    <property type="molecule type" value="Genomic_DNA"/>
</dbReference>
<keyword evidence="3" id="KW-1185">Reference proteome</keyword>
<feature type="compositionally biased region" description="Low complexity" evidence="1">
    <location>
        <begin position="87"/>
        <end position="99"/>
    </location>
</feature>
<evidence type="ECO:0000256" key="1">
    <source>
        <dbReference type="SAM" id="MobiDB-lite"/>
    </source>
</evidence>